<organism evidence="2 3">
    <name type="scientific">Penicillium coprophilum</name>
    <dbReference type="NCBI Taxonomy" id="36646"/>
    <lineage>
        <taxon>Eukaryota</taxon>
        <taxon>Fungi</taxon>
        <taxon>Dikarya</taxon>
        <taxon>Ascomycota</taxon>
        <taxon>Pezizomycotina</taxon>
        <taxon>Eurotiomycetes</taxon>
        <taxon>Eurotiomycetidae</taxon>
        <taxon>Eurotiales</taxon>
        <taxon>Aspergillaceae</taxon>
        <taxon>Penicillium</taxon>
    </lineage>
</organism>
<evidence type="ECO:0000313" key="3">
    <source>
        <dbReference type="Proteomes" id="UP000191500"/>
    </source>
</evidence>
<dbReference type="PANTHER" id="PTHR43233">
    <property type="entry name" value="FAMILY N-ACETYLTRANSFERASE, PUTATIVE (AFU_ORTHOLOGUE AFUA_6G03350)-RELATED"/>
    <property type="match status" value="1"/>
</dbReference>
<accession>A0A1V6UIU4</accession>
<dbReference type="InterPro" id="IPR000182">
    <property type="entry name" value="GNAT_dom"/>
</dbReference>
<dbReference type="EMBL" id="MDDG01000008">
    <property type="protein sequence ID" value="OQE38366.1"/>
    <property type="molecule type" value="Genomic_DNA"/>
</dbReference>
<gene>
    <name evidence="2" type="ORF">PENCOP_c008G00978</name>
</gene>
<dbReference type="PROSITE" id="PS51186">
    <property type="entry name" value="GNAT"/>
    <property type="match status" value="1"/>
</dbReference>
<sequence length="192" mass="21948">MSSAPPISGLPPRTWTRDTNREFFISTEPKLLSVKAVNAAFDRDFVYWAKKPLPEQVLWQMLHGSLSFGVYRWTQPIESVNDSTTPSSENTEQIGLARMVTDGCSFAYLSDTYVLPEYQGNGLGKWLVTCVAEVFAKENMPYLRRIMLITDDERMQEFYKKMFGVKVVGHEERKDMGKDLVFMCARPNAQPS</sequence>
<dbReference type="CDD" id="cd04301">
    <property type="entry name" value="NAT_SF"/>
    <property type="match status" value="1"/>
</dbReference>
<keyword evidence="3" id="KW-1185">Reference proteome</keyword>
<comment type="caution">
    <text evidence="2">The sequence shown here is derived from an EMBL/GenBank/DDBJ whole genome shotgun (WGS) entry which is preliminary data.</text>
</comment>
<dbReference type="Pfam" id="PF00583">
    <property type="entry name" value="Acetyltransf_1"/>
    <property type="match status" value="1"/>
</dbReference>
<dbReference type="Gene3D" id="3.40.630.30">
    <property type="match status" value="1"/>
</dbReference>
<protein>
    <recommendedName>
        <fullName evidence="1">N-acetyltransferase domain-containing protein</fullName>
    </recommendedName>
</protein>
<name>A0A1V6UIU4_9EURO</name>
<feature type="domain" description="N-acetyltransferase" evidence="1">
    <location>
        <begin position="45"/>
        <end position="187"/>
    </location>
</feature>
<dbReference type="PANTHER" id="PTHR43233:SF1">
    <property type="entry name" value="FAMILY N-ACETYLTRANSFERASE, PUTATIVE (AFU_ORTHOLOGUE AFUA_6G03350)-RELATED"/>
    <property type="match status" value="1"/>
</dbReference>
<dbReference type="STRING" id="36646.A0A1V6UIU4"/>
<dbReference type="Proteomes" id="UP000191500">
    <property type="component" value="Unassembled WGS sequence"/>
</dbReference>
<evidence type="ECO:0000259" key="1">
    <source>
        <dbReference type="PROSITE" id="PS51186"/>
    </source>
</evidence>
<dbReference type="InterPro" id="IPR016181">
    <property type="entry name" value="Acyl_CoA_acyltransferase"/>
</dbReference>
<dbReference type="InterPro" id="IPR053144">
    <property type="entry name" value="Acetyltransferase_Butenolide"/>
</dbReference>
<dbReference type="SUPFAM" id="SSF55729">
    <property type="entry name" value="Acyl-CoA N-acyltransferases (Nat)"/>
    <property type="match status" value="1"/>
</dbReference>
<reference evidence="3" key="1">
    <citation type="journal article" date="2017" name="Nat. Microbiol.">
        <title>Global analysis of biosynthetic gene clusters reveals vast potential of secondary metabolite production in Penicillium species.</title>
        <authorList>
            <person name="Nielsen J.C."/>
            <person name="Grijseels S."/>
            <person name="Prigent S."/>
            <person name="Ji B."/>
            <person name="Dainat J."/>
            <person name="Nielsen K.F."/>
            <person name="Frisvad J.C."/>
            <person name="Workman M."/>
            <person name="Nielsen J."/>
        </authorList>
    </citation>
    <scope>NUCLEOTIDE SEQUENCE [LARGE SCALE GENOMIC DNA]</scope>
    <source>
        <strain evidence="3">IBT 31321</strain>
    </source>
</reference>
<evidence type="ECO:0000313" key="2">
    <source>
        <dbReference type="EMBL" id="OQE38366.1"/>
    </source>
</evidence>
<dbReference type="GO" id="GO:0016747">
    <property type="term" value="F:acyltransferase activity, transferring groups other than amino-acyl groups"/>
    <property type="evidence" value="ECO:0007669"/>
    <property type="project" value="InterPro"/>
</dbReference>
<dbReference type="AlphaFoldDB" id="A0A1V6UIU4"/>
<proteinExistence type="predicted"/>